<feature type="domain" description="PH" evidence="3">
    <location>
        <begin position="6"/>
        <end position="108"/>
    </location>
</feature>
<evidence type="ECO:0000256" key="2">
    <source>
        <dbReference type="SAM" id="MobiDB-lite"/>
    </source>
</evidence>
<name>A0A814FJ50_9BILA</name>
<gene>
    <name evidence="4" type="ORF">OXX778_LOCUS15577</name>
</gene>
<organism evidence="4 5">
    <name type="scientific">Brachionus calyciflorus</name>
    <dbReference type="NCBI Taxonomy" id="104777"/>
    <lineage>
        <taxon>Eukaryota</taxon>
        <taxon>Metazoa</taxon>
        <taxon>Spiralia</taxon>
        <taxon>Gnathifera</taxon>
        <taxon>Rotifera</taxon>
        <taxon>Eurotatoria</taxon>
        <taxon>Monogononta</taxon>
        <taxon>Pseudotrocha</taxon>
        <taxon>Ploima</taxon>
        <taxon>Brachionidae</taxon>
        <taxon>Brachionus</taxon>
    </lineage>
</organism>
<evidence type="ECO:0000256" key="1">
    <source>
        <dbReference type="SAM" id="Coils"/>
    </source>
</evidence>
<dbReference type="PROSITE" id="PS50003">
    <property type="entry name" value="PH_DOMAIN"/>
    <property type="match status" value="1"/>
</dbReference>
<feature type="region of interest" description="Disordered" evidence="2">
    <location>
        <begin position="139"/>
        <end position="159"/>
    </location>
</feature>
<comment type="caution">
    <text evidence="4">The sequence shown here is derived from an EMBL/GenBank/DDBJ whole genome shotgun (WGS) entry which is preliminary data.</text>
</comment>
<dbReference type="Proteomes" id="UP000663879">
    <property type="component" value="Unassembled WGS sequence"/>
</dbReference>
<dbReference type="InterPro" id="IPR001849">
    <property type="entry name" value="PH_domain"/>
</dbReference>
<keyword evidence="1" id="KW-0175">Coiled coil</keyword>
<feature type="coiled-coil region" evidence="1">
    <location>
        <begin position="265"/>
        <end position="292"/>
    </location>
</feature>
<dbReference type="AlphaFoldDB" id="A0A814FJ50"/>
<evidence type="ECO:0000259" key="3">
    <source>
        <dbReference type="PROSITE" id="PS50003"/>
    </source>
</evidence>
<evidence type="ECO:0000313" key="5">
    <source>
        <dbReference type="Proteomes" id="UP000663879"/>
    </source>
</evidence>
<dbReference type="EMBL" id="CAJNOC010003473">
    <property type="protein sequence ID" value="CAF0984163.1"/>
    <property type="molecule type" value="Genomic_DNA"/>
</dbReference>
<dbReference type="Gene3D" id="2.30.29.30">
    <property type="entry name" value="Pleckstrin-homology domain (PH domain)/Phosphotyrosine-binding domain (PTB)"/>
    <property type="match status" value="1"/>
</dbReference>
<reference evidence="4" key="1">
    <citation type="submission" date="2021-02" db="EMBL/GenBank/DDBJ databases">
        <authorList>
            <person name="Nowell W R."/>
        </authorList>
    </citation>
    <scope>NUCLEOTIDE SEQUENCE</scope>
    <source>
        <strain evidence="4">Ploen Becks lab</strain>
    </source>
</reference>
<sequence length="519" mass="61194">MSDCNLYSLSGNLSLKYQLAFLHINTEKRLWFVFNESCLQLESYLCEKDFHLKSTPLNQISLIKSAIIPSLCEENQFVILSDNEKFELKADNHESYLIWIRELQKKRNIFYRTNNIDEFQNELVYAEDNDDVLKYLEAEEEKDNDSEDTLSSNSTSSTISNNKKFQLTLNRFKMNSIESFDSAFSDSKMTALNSNDSTELAFCKDKENEYEKLLLEKDELINALNKRILDLSMNYKENGIFQIRNRVNDENEVLRNEIIYTKSILSEDEAKFQHFKNEIKGLKSENNRLKIDYLNILQSFLACSIDYRVSNGSNENLSLNNLSLCNNSISVQSSKSLDTSFSIDSSRRLSLYGGDKHKNRLRELLEECRKKDPTLPSWESITSSDFFVDKYGFKYNKANENFLIHYICQQLNLFYDSQPKVHEDSLWRIRLIEWKKSFNVNSDIKRLVRNGIMPKHRTEFWKICINKHVADIKKSKGPNYYKFLCNLINELPVCNLTFYFLQYHNLLFHFFIANKNFDF</sequence>
<dbReference type="SUPFAM" id="SSF50729">
    <property type="entry name" value="PH domain-like"/>
    <property type="match status" value="1"/>
</dbReference>
<keyword evidence="5" id="KW-1185">Reference proteome</keyword>
<dbReference type="InterPro" id="IPR011993">
    <property type="entry name" value="PH-like_dom_sf"/>
</dbReference>
<feature type="compositionally biased region" description="Acidic residues" evidence="2">
    <location>
        <begin position="139"/>
        <end position="148"/>
    </location>
</feature>
<dbReference type="OrthoDB" id="44736at2759"/>
<proteinExistence type="predicted"/>
<evidence type="ECO:0000313" key="4">
    <source>
        <dbReference type="EMBL" id="CAF0984163.1"/>
    </source>
</evidence>
<protein>
    <recommendedName>
        <fullName evidence="3">PH domain-containing protein</fullName>
    </recommendedName>
</protein>
<accession>A0A814FJ50</accession>
<feature type="compositionally biased region" description="Low complexity" evidence="2">
    <location>
        <begin position="149"/>
        <end position="159"/>
    </location>
</feature>